<dbReference type="AlphaFoldDB" id="A0A1B8R6P0"/>
<name>A0A1B8R6P0_RHILT</name>
<evidence type="ECO:0000313" key="1">
    <source>
        <dbReference type="EMBL" id="AOO92649.1"/>
    </source>
</evidence>
<accession>A0A1B8R6P0</accession>
<sequence>MKKIEVTAADRRDRQEMLRLYQERGPQTEKTLLAAGISLESQARNTPWVAEQVKQAEAA</sequence>
<proteinExistence type="predicted"/>
<reference evidence="1" key="1">
    <citation type="journal article" date="2015" name="BMC Genomics">
        <title>Transcriptome profiling of a Rhizobium leguminosarum bv. trifolii rosR mutant reveals the role of the transcriptional regulator RosR in motility, synthesis of cell-surface components, and other cellular processes.</title>
        <authorList>
            <person name="Rachwal K."/>
            <person name="Matczynska E."/>
            <person name="Janczarek M."/>
        </authorList>
    </citation>
    <scope>NUCLEOTIDE SEQUENCE</scope>
    <source>
        <strain evidence="1">Rt24.2</strain>
    </source>
</reference>
<organism evidence="1">
    <name type="scientific">Rhizobium leguminosarum bv. trifolii</name>
    <dbReference type="NCBI Taxonomy" id="386"/>
    <lineage>
        <taxon>Bacteria</taxon>
        <taxon>Pseudomonadati</taxon>
        <taxon>Pseudomonadota</taxon>
        <taxon>Alphaproteobacteria</taxon>
        <taxon>Hyphomicrobiales</taxon>
        <taxon>Rhizobiaceae</taxon>
        <taxon>Rhizobium/Agrobacterium group</taxon>
        <taxon>Rhizobium</taxon>
    </lineage>
</organism>
<dbReference type="RefSeq" id="WP_065277410.1">
    <property type="nucleotide sequence ID" value="NZ_MAMO01000149.1"/>
</dbReference>
<dbReference type="EMBL" id="KX490285">
    <property type="protein sequence ID" value="AOO92649.1"/>
    <property type="molecule type" value="Genomic_DNA"/>
</dbReference>
<reference evidence="1" key="2">
    <citation type="journal article" date="2016" name="Front. Microbiol.">
        <title>The Regulatory Protein RosR Affects Rhizobium leguminosarum bv. trifolii Protein Profiles, Cell Surface Properties, and Symbiosis with Clover.</title>
        <authorList>
            <person name="Rachwal K."/>
            <person name="Boguszewska A."/>
            <person name="Kopcinska J."/>
            <person name="Karas M."/>
            <person name="Tchorzewski M."/>
            <person name="Janczarek M."/>
        </authorList>
    </citation>
    <scope>NUCLEOTIDE SEQUENCE</scope>
    <source>
        <strain evidence="1">Rt24.2</strain>
    </source>
</reference>
<protein>
    <submittedName>
        <fullName evidence="1">Uncharacterized protein</fullName>
    </submittedName>
</protein>